<evidence type="ECO:0008006" key="4">
    <source>
        <dbReference type="Google" id="ProtNLM"/>
    </source>
</evidence>
<evidence type="ECO:0000313" key="2">
    <source>
        <dbReference type="EMBL" id="KAL3854618.1"/>
    </source>
</evidence>
<proteinExistence type="predicted"/>
<feature type="transmembrane region" description="Helical" evidence="1">
    <location>
        <begin position="33"/>
        <end position="53"/>
    </location>
</feature>
<dbReference type="EMBL" id="JBJQND010000014">
    <property type="protein sequence ID" value="KAL3854618.1"/>
    <property type="molecule type" value="Genomic_DNA"/>
</dbReference>
<name>A0ABD3V1C8_SINWO</name>
<evidence type="ECO:0000313" key="3">
    <source>
        <dbReference type="Proteomes" id="UP001634394"/>
    </source>
</evidence>
<sequence>MYRRHVTRIKALLPMDSRDTADRNRRVGLQPTSIYISVIAFSFMIMNLPFFIVSLIVEADVNYSLNEETRAKLFNITLAFIQCHCLVNTVIYSWRFKECRLKLLETFLPLIKSLRLKVELLPIELHST</sequence>
<dbReference type="Proteomes" id="UP001634394">
    <property type="component" value="Unassembled WGS sequence"/>
</dbReference>
<gene>
    <name evidence="2" type="ORF">ACJMK2_013880</name>
</gene>
<feature type="transmembrane region" description="Helical" evidence="1">
    <location>
        <begin position="73"/>
        <end position="94"/>
    </location>
</feature>
<dbReference type="Gene3D" id="1.20.1070.10">
    <property type="entry name" value="Rhodopsin 7-helix transmembrane proteins"/>
    <property type="match status" value="1"/>
</dbReference>
<keyword evidence="1" id="KW-1133">Transmembrane helix</keyword>
<dbReference type="SUPFAM" id="SSF81321">
    <property type="entry name" value="Family A G protein-coupled receptor-like"/>
    <property type="match status" value="1"/>
</dbReference>
<keyword evidence="1" id="KW-0812">Transmembrane</keyword>
<protein>
    <recommendedName>
        <fullName evidence="4">G-protein coupled receptors family 1 profile domain-containing protein</fullName>
    </recommendedName>
</protein>
<keyword evidence="1" id="KW-0472">Membrane</keyword>
<accession>A0ABD3V1C8</accession>
<reference evidence="2 3" key="1">
    <citation type="submission" date="2024-11" db="EMBL/GenBank/DDBJ databases">
        <title>Chromosome-level genome assembly of the freshwater bivalve Anodonta woodiana.</title>
        <authorList>
            <person name="Chen X."/>
        </authorList>
    </citation>
    <scope>NUCLEOTIDE SEQUENCE [LARGE SCALE GENOMIC DNA]</scope>
    <source>
        <strain evidence="2">MN2024</strain>
        <tissue evidence="2">Gills</tissue>
    </source>
</reference>
<comment type="caution">
    <text evidence="2">The sequence shown here is derived from an EMBL/GenBank/DDBJ whole genome shotgun (WGS) entry which is preliminary data.</text>
</comment>
<dbReference type="AlphaFoldDB" id="A0ABD3V1C8"/>
<organism evidence="2 3">
    <name type="scientific">Sinanodonta woodiana</name>
    <name type="common">Chinese pond mussel</name>
    <name type="synonym">Anodonta woodiana</name>
    <dbReference type="NCBI Taxonomy" id="1069815"/>
    <lineage>
        <taxon>Eukaryota</taxon>
        <taxon>Metazoa</taxon>
        <taxon>Spiralia</taxon>
        <taxon>Lophotrochozoa</taxon>
        <taxon>Mollusca</taxon>
        <taxon>Bivalvia</taxon>
        <taxon>Autobranchia</taxon>
        <taxon>Heteroconchia</taxon>
        <taxon>Palaeoheterodonta</taxon>
        <taxon>Unionida</taxon>
        <taxon>Unionoidea</taxon>
        <taxon>Unionidae</taxon>
        <taxon>Unioninae</taxon>
        <taxon>Sinanodonta</taxon>
    </lineage>
</organism>
<keyword evidence="3" id="KW-1185">Reference proteome</keyword>
<evidence type="ECO:0000256" key="1">
    <source>
        <dbReference type="SAM" id="Phobius"/>
    </source>
</evidence>